<keyword evidence="2" id="KW-0812">Transmembrane</keyword>
<evidence type="ECO:0000256" key="2">
    <source>
        <dbReference type="SAM" id="Phobius"/>
    </source>
</evidence>
<dbReference type="Gene3D" id="1.20.1250.20">
    <property type="entry name" value="MFS general substrate transporter like domains"/>
    <property type="match status" value="1"/>
</dbReference>
<dbReference type="InterPro" id="IPR020846">
    <property type="entry name" value="MFS_dom"/>
</dbReference>
<dbReference type="EMBL" id="HBEY01018105">
    <property type="protein sequence ID" value="CAD8605398.1"/>
    <property type="molecule type" value="Transcribed_RNA"/>
</dbReference>
<dbReference type="PANTHER" id="PTHR23539:SF1">
    <property type="entry name" value="MAJOR FACILITATOR SUPERFAMILY (MFS) PROFILE DOMAIN-CONTAINING PROTEIN"/>
    <property type="match status" value="1"/>
</dbReference>
<gene>
    <name evidence="4" type="ORF">CPEL01642_LOCUS8733</name>
</gene>
<dbReference type="PANTHER" id="PTHR23539">
    <property type="entry name" value="MFS TRANSPORTER"/>
    <property type="match status" value="1"/>
</dbReference>
<feature type="transmembrane region" description="Helical" evidence="2">
    <location>
        <begin position="175"/>
        <end position="196"/>
    </location>
</feature>
<feature type="transmembrane region" description="Helical" evidence="2">
    <location>
        <begin position="268"/>
        <end position="290"/>
    </location>
</feature>
<dbReference type="InterPro" id="IPR011701">
    <property type="entry name" value="MFS"/>
</dbReference>
<protein>
    <recommendedName>
        <fullName evidence="3">Major facilitator superfamily (MFS) profile domain-containing protein</fullName>
    </recommendedName>
</protein>
<dbReference type="Pfam" id="PF07690">
    <property type="entry name" value="MFS_1"/>
    <property type="match status" value="1"/>
</dbReference>
<proteinExistence type="predicted"/>
<keyword evidence="2" id="KW-1133">Transmembrane helix</keyword>
<evidence type="ECO:0000256" key="1">
    <source>
        <dbReference type="ARBA" id="ARBA00004141"/>
    </source>
</evidence>
<sequence length="313" mass="34149">MSLLLAVVPNDDVPKIVALTETFNKIGSVLFTVVVGLTSYVTYPDVSFVFYILGGAGITAAVCVLLIPPATMDDSRARQLCSGSNDSAMSESSPLRYRELFRNRNIVIFGLLTFLYHLSNAGITPLVAQLIAREIENERKSLLFASLALCIFYCVQAVSTYIVGRTYKRFSYKTLLLLAILILPIRCSMLAFLTMFAPNEFALVSTQIFEGVGAGIYDTLMPLVVKRLVEGTGHYGFTYGFILTCWRIGHALSVLLGEFILKESSYEVAFFTLGGLGVLVAAVFLFCINIPPASPCTHHRVLPAGSPSPSQSL</sequence>
<dbReference type="InterPro" id="IPR036259">
    <property type="entry name" value="MFS_trans_sf"/>
</dbReference>
<feature type="transmembrane region" description="Helical" evidence="2">
    <location>
        <begin position="143"/>
        <end position="163"/>
    </location>
</feature>
<feature type="domain" description="Major facilitator superfamily (MFS) profile" evidence="3">
    <location>
        <begin position="105"/>
        <end position="313"/>
    </location>
</feature>
<feature type="transmembrane region" description="Helical" evidence="2">
    <location>
        <begin position="48"/>
        <end position="68"/>
    </location>
</feature>
<feature type="transmembrane region" description="Helical" evidence="2">
    <location>
        <begin position="106"/>
        <end position="131"/>
    </location>
</feature>
<accession>A0A7S0Q2F5</accession>
<dbReference type="PROSITE" id="PS50850">
    <property type="entry name" value="MFS"/>
    <property type="match status" value="1"/>
</dbReference>
<name>A0A7S0Q2F5_9EUKA</name>
<dbReference type="AlphaFoldDB" id="A0A7S0Q2F5"/>
<dbReference type="GO" id="GO:0022857">
    <property type="term" value="F:transmembrane transporter activity"/>
    <property type="evidence" value="ECO:0007669"/>
    <property type="project" value="InterPro"/>
</dbReference>
<evidence type="ECO:0000313" key="4">
    <source>
        <dbReference type="EMBL" id="CAD8605398.1"/>
    </source>
</evidence>
<comment type="subcellular location">
    <subcellularLocation>
        <location evidence="1">Membrane</location>
        <topology evidence="1">Multi-pass membrane protein</topology>
    </subcellularLocation>
</comment>
<organism evidence="4">
    <name type="scientific">Coccolithus braarudii</name>
    <dbReference type="NCBI Taxonomy" id="221442"/>
    <lineage>
        <taxon>Eukaryota</taxon>
        <taxon>Haptista</taxon>
        <taxon>Haptophyta</taxon>
        <taxon>Prymnesiophyceae</taxon>
        <taxon>Coccolithales</taxon>
        <taxon>Coccolithaceae</taxon>
        <taxon>Coccolithus</taxon>
    </lineage>
</organism>
<dbReference type="GO" id="GO:0016020">
    <property type="term" value="C:membrane"/>
    <property type="evidence" value="ECO:0007669"/>
    <property type="project" value="UniProtKB-SubCell"/>
</dbReference>
<feature type="transmembrane region" description="Helical" evidence="2">
    <location>
        <begin position="237"/>
        <end position="256"/>
    </location>
</feature>
<keyword evidence="2" id="KW-0472">Membrane</keyword>
<dbReference type="SUPFAM" id="SSF103473">
    <property type="entry name" value="MFS general substrate transporter"/>
    <property type="match status" value="1"/>
</dbReference>
<reference evidence="4" key="1">
    <citation type="submission" date="2021-01" db="EMBL/GenBank/DDBJ databases">
        <authorList>
            <person name="Corre E."/>
            <person name="Pelletier E."/>
            <person name="Niang G."/>
            <person name="Scheremetjew M."/>
            <person name="Finn R."/>
            <person name="Kale V."/>
            <person name="Holt S."/>
            <person name="Cochrane G."/>
            <person name="Meng A."/>
            <person name="Brown T."/>
            <person name="Cohen L."/>
        </authorList>
    </citation>
    <scope>NUCLEOTIDE SEQUENCE</scope>
    <source>
        <strain evidence="4">PLY182g</strain>
    </source>
</reference>
<evidence type="ECO:0000259" key="3">
    <source>
        <dbReference type="PROSITE" id="PS50850"/>
    </source>
</evidence>